<proteinExistence type="predicted"/>
<dbReference type="PANTHER" id="PTHR20516">
    <property type="entry name" value="TRANSMEMBRANE PROTEIN 114/235 FAMILY MEMBER"/>
    <property type="match status" value="1"/>
</dbReference>
<evidence type="ECO:0000313" key="8">
    <source>
        <dbReference type="Proteomes" id="UP000265140"/>
    </source>
</evidence>
<name>A0AAY5KFH1_ESOLU</name>
<feature type="transmembrane region" description="Helical" evidence="6">
    <location>
        <begin position="127"/>
        <end position="151"/>
    </location>
</feature>
<evidence type="ECO:0000256" key="2">
    <source>
        <dbReference type="ARBA" id="ARBA00022692"/>
    </source>
</evidence>
<dbReference type="PANTHER" id="PTHR20516:SF2">
    <property type="entry name" value="TRANSMEMBRANE PROTEIN 114"/>
    <property type="match status" value="1"/>
</dbReference>
<evidence type="ECO:0000256" key="5">
    <source>
        <dbReference type="ARBA" id="ARBA00023180"/>
    </source>
</evidence>
<organism evidence="7 8">
    <name type="scientific">Esox lucius</name>
    <name type="common">Northern pike</name>
    <dbReference type="NCBI Taxonomy" id="8010"/>
    <lineage>
        <taxon>Eukaryota</taxon>
        <taxon>Metazoa</taxon>
        <taxon>Chordata</taxon>
        <taxon>Craniata</taxon>
        <taxon>Vertebrata</taxon>
        <taxon>Euteleostomi</taxon>
        <taxon>Actinopterygii</taxon>
        <taxon>Neopterygii</taxon>
        <taxon>Teleostei</taxon>
        <taxon>Protacanthopterygii</taxon>
        <taxon>Esociformes</taxon>
        <taxon>Esocidae</taxon>
        <taxon>Esox</taxon>
    </lineage>
</organism>
<dbReference type="Pfam" id="PF13903">
    <property type="entry name" value="Claudin_2"/>
    <property type="match status" value="1"/>
</dbReference>
<feature type="transmembrane region" description="Helical" evidence="6">
    <location>
        <begin position="171"/>
        <end position="196"/>
    </location>
</feature>
<evidence type="ECO:0000256" key="3">
    <source>
        <dbReference type="ARBA" id="ARBA00022989"/>
    </source>
</evidence>
<evidence type="ECO:0000256" key="6">
    <source>
        <dbReference type="SAM" id="Phobius"/>
    </source>
</evidence>
<protein>
    <recommendedName>
        <fullName evidence="9">Transmembrane protein 114</fullName>
    </recommendedName>
</protein>
<dbReference type="Ensembl" id="ENSELUT00000092503.1">
    <property type="protein sequence ID" value="ENSELUP00000087005.1"/>
    <property type="gene ID" value="ENSELUG00000039948.1"/>
</dbReference>
<evidence type="ECO:0008006" key="9">
    <source>
        <dbReference type="Google" id="ProtNLM"/>
    </source>
</evidence>
<reference evidence="7" key="2">
    <citation type="submission" date="2025-08" db="UniProtKB">
        <authorList>
            <consortium name="Ensembl"/>
        </authorList>
    </citation>
    <scope>IDENTIFICATION</scope>
</reference>
<dbReference type="Proteomes" id="UP000265140">
    <property type="component" value="Chromosome 11"/>
</dbReference>
<dbReference type="Gene3D" id="1.20.140.150">
    <property type="match status" value="1"/>
</dbReference>
<dbReference type="GO" id="GO:0016324">
    <property type="term" value="C:apical plasma membrane"/>
    <property type="evidence" value="ECO:0007669"/>
    <property type="project" value="UniProtKB-ARBA"/>
</dbReference>
<feature type="transmembrane region" description="Helical" evidence="6">
    <location>
        <begin position="92"/>
        <end position="115"/>
    </location>
</feature>
<evidence type="ECO:0000256" key="4">
    <source>
        <dbReference type="ARBA" id="ARBA00023136"/>
    </source>
</evidence>
<keyword evidence="8" id="KW-1185">Reference proteome</keyword>
<dbReference type="GeneTree" id="ENSGT00390000011615"/>
<sequence>MVRLTLGILAVFLAVCGVSSFVLLGVAIGTDYWYIIDVSQRDGSSNISLSSTSGLWRTCNSQKQCQPFVNPFEGGKNITDTYRQLLKMHGTFIVLLPLSMIIMVVGGMMGFIGLLARAYLLLLMAGVLLLLGTLSTLTGVSVYMAYSAAVFQEALCLAEQRGVNLDVVSTVFGWSLVLAWLSGATQLLTSAGFLLACRITTKQREELEL</sequence>
<keyword evidence="4 6" id="KW-0472">Membrane</keyword>
<gene>
    <name evidence="7" type="primary">TMEM114</name>
</gene>
<accession>A0AAY5KFH1</accession>
<dbReference type="FunFam" id="1.20.140.150:FF:000021">
    <property type="entry name" value="Transmembrane protein 114"/>
    <property type="match status" value="1"/>
</dbReference>
<reference evidence="7" key="3">
    <citation type="submission" date="2025-09" db="UniProtKB">
        <authorList>
            <consortium name="Ensembl"/>
        </authorList>
    </citation>
    <scope>IDENTIFICATION</scope>
</reference>
<comment type="subcellular location">
    <subcellularLocation>
        <location evidence="1">Membrane</location>
        <topology evidence="1">Multi-pass membrane protein</topology>
    </subcellularLocation>
</comment>
<reference evidence="7 8" key="1">
    <citation type="submission" date="2020-02" db="EMBL/GenBank/DDBJ databases">
        <title>Esox lucius (northern pike) genome, fEsoLuc1, primary haplotype.</title>
        <authorList>
            <person name="Myers G."/>
            <person name="Karagic N."/>
            <person name="Meyer A."/>
            <person name="Pippel M."/>
            <person name="Reichard M."/>
            <person name="Winkler S."/>
            <person name="Tracey A."/>
            <person name="Sims Y."/>
            <person name="Howe K."/>
            <person name="Rhie A."/>
            <person name="Formenti G."/>
            <person name="Durbin R."/>
            <person name="Fedrigo O."/>
            <person name="Jarvis E.D."/>
        </authorList>
    </citation>
    <scope>NUCLEOTIDE SEQUENCE [LARGE SCALE GENOMIC DNA]</scope>
</reference>
<dbReference type="InterPro" id="IPR039951">
    <property type="entry name" value="TMEM114/TMEM235"/>
</dbReference>
<dbReference type="AlphaFoldDB" id="A0AAY5KFH1"/>
<keyword evidence="5" id="KW-0325">Glycoprotein</keyword>
<evidence type="ECO:0000313" key="7">
    <source>
        <dbReference type="Ensembl" id="ENSELUP00000087005.1"/>
    </source>
</evidence>
<dbReference type="InterPro" id="IPR004031">
    <property type="entry name" value="PMP22/EMP/MP20/Claudin"/>
</dbReference>
<keyword evidence="3 6" id="KW-1133">Transmembrane helix</keyword>
<keyword evidence="2 6" id="KW-0812">Transmembrane</keyword>
<evidence type="ECO:0000256" key="1">
    <source>
        <dbReference type="ARBA" id="ARBA00004141"/>
    </source>
</evidence>